<name>A0A6V7UAV5_MELEN</name>
<evidence type="ECO:0000256" key="1">
    <source>
        <dbReference type="SAM" id="MobiDB-lite"/>
    </source>
</evidence>
<comment type="caution">
    <text evidence="2">The sequence shown here is derived from an EMBL/GenBank/DDBJ whole genome shotgun (WGS) entry which is preliminary data.</text>
</comment>
<sequence length="93" mass="10766">MTTHLMMPFKTAICQRRRKKAESVKPTSRGGKKDGKVGGGRICKIATLLWTQTNRLYWWSCSFNISNGEGGRQWQRMIKNLGKTLEYWHKFGS</sequence>
<dbReference type="EMBL" id="CAJEWN010000049">
    <property type="protein sequence ID" value="CAD2151978.1"/>
    <property type="molecule type" value="Genomic_DNA"/>
</dbReference>
<dbReference type="Proteomes" id="UP000580250">
    <property type="component" value="Unassembled WGS sequence"/>
</dbReference>
<dbReference type="AlphaFoldDB" id="A0A6V7UAV5"/>
<evidence type="ECO:0000313" key="3">
    <source>
        <dbReference type="Proteomes" id="UP000580250"/>
    </source>
</evidence>
<feature type="region of interest" description="Disordered" evidence="1">
    <location>
        <begin position="16"/>
        <end position="38"/>
    </location>
</feature>
<evidence type="ECO:0000313" key="2">
    <source>
        <dbReference type="EMBL" id="CAD2151978.1"/>
    </source>
</evidence>
<organism evidence="2 3">
    <name type="scientific">Meloidogyne enterolobii</name>
    <name type="common">Root-knot nematode worm</name>
    <name type="synonym">Meloidogyne mayaguensis</name>
    <dbReference type="NCBI Taxonomy" id="390850"/>
    <lineage>
        <taxon>Eukaryota</taxon>
        <taxon>Metazoa</taxon>
        <taxon>Ecdysozoa</taxon>
        <taxon>Nematoda</taxon>
        <taxon>Chromadorea</taxon>
        <taxon>Rhabditida</taxon>
        <taxon>Tylenchina</taxon>
        <taxon>Tylenchomorpha</taxon>
        <taxon>Tylenchoidea</taxon>
        <taxon>Meloidogynidae</taxon>
        <taxon>Meloidogyninae</taxon>
        <taxon>Meloidogyne</taxon>
    </lineage>
</organism>
<proteinExistence type="predicted"/>
<protein>
    <submittedName>
        <fullName evidence="2">Uncharacterized protein</fullName>
    </submittedName>
</protein>
<accession>A0A6V7UAV5</accession>
<gene>
    <name evidence="2" type="ORF">MENT_LOCUS10597</name>
</gene>
<reference evidence="2 3" key="1">
    <citation type="submission" date="2020-08" db="EMBL/GenBank/DDBJ databases">
        <authorList>
            <person name="Koutsovoulos G."/>
            <person name="Danchin GJ E."/>
        </authorList>
    </citation>
    <scope>NUCLEOTIDE SEQUENCE [LARGE SCALE GENOMIC DNA]</scope>
</reference>